<accession>A0ABD3NQ18</accession>
<evidence type="ECO:0000313" key="5">
    <source>
        <dbReference type="Proteomes" id="UP001516023"/>
    </source>
</evidence>
<evidence type="ECO:0000256" key="1">
    <source>
        <dbReference type="SAM" id="MobiDB-lite"/>
    </source>
</evidence>
<feature type="transmembrane region" description="Helical" evidence="2">
    <location>
        <begin position="278"/>
        <end position="295"/>
    </location>
</feature>
<feature type="transmembrane region" description="Helical" evidence="2">
    <location>
        <begin position="43"/>
        <end position="68"/>
    </location>
</feature>
<dbReference type="Proteomes" id="UP001516023">
    <property type="component" value="Unassembled WGS sequence"/>
</dbReference>
<sequence>MPSKLEWSMAILIPLQLTWLSSYLLRADDNTEPEPHHSTKHASYTVLFLLYLFLDSSLGHFFHLWLLIPARYLACHLPGAVVPPRSKRPEEEILWSRQEEETNDSTLSWPRQSDLTNTLPRDWIVVTPTNSCNALQHLHDQRQTKRKGQTVKNGDKACIGTKPPLQTNSQSDESLTHIVRPYYLNHVRGSTRLRHASQRVGAALGTILASFLLCSFTTTWIRLEDDVGLTLHPSMWLDLARGFFVGSFIVTFIFLLELGLGWVRIIGYFDTVDPNENFLINFTWDILFHIGVSINEEVMMRGWMFVLGSRCIGTSSAEWFVDERTAATFAIIMAILLQSTFFAMLHYHSPGSNWVSLMNLFVGGIAASFNFMVAGGTLWLGIGWHFGWNIFMGHVLGRSTSGIPMSCAVLNVVPRPCWNGNSYERYHGGMFGPEQGVLAPLAYVMGTCMMIYMYGLDGLWDYRDGLALQIAKR</sequence>
<dbReference type="AlphaFoldDB" id="A0ABD3NQ18"/>
<dbReference type="PANTHER" id="PTHR39430:SF1">
    <property type="entry name" value="PROTEASE"/>
    <property type="match status" value="1"/>
</dbReference>
<feature type="transmembrane region" description="Helical" evidence="2">
    <location>
        <begin position="243"/>
        <end position="266"/>
    </location>
</feature>
<name>A0ABD3NQ18_9STRA</name>
<dbReference type="GO" id="GO:0004175">
    <property type="term" value="F:endopeptidase activity"/>
    <property type="evidence" value="ECO:0007669"/>
    <property type="project" value="UniProtKB-ARBA"/>
</dbReference>
<dbReference type="InterPro" id="IPR003675">
    <property type="entry name" value="Rce1/LyrA-like_dom"/>
</dbReference>
<feature type="transmembrane region" description="Helical" evidence="2">
    <location>
        <begin position="326"/>
        <end position="345"/>
    </location>
</feature>
<feature type="domain" description="CAAX prenyl protease 2/Lysostaphin resistance protein A-like" evidence="3">
    <location>
        <begin position="286"/>
        <end position="391"/>
    </location>
</feature>
<protein>
    <recommendedName>
        <fullName evidence="3">CAAX prenyl protease 2/Lysostaphin resistance protein A-like domain-containing protein</fullName>
    </recommendedName>
</protein>
<feature type="transmembrane region" description="Helical" evidence="2">
    <location>
        <begin position="437"/>
        <end position="456"/>
    </location>
</feature>
<dbReference type="GO" id="GO:0080120">
    <property type="term" value="P:CAAX-box protein maturation"/>
    <property type="evidence" value="ECO:0007669"/>
    <property type="project" value="UniProtKB-ARBA"/>
</dbReference>
<feature type="transmembrane region" description="Helical" evidence="2">
    <location>
        <begin position="357"/>
        <end position="382"/>
    </location>
</feature>
<keyword evidence="2" id="KW-0472">Membrane</keyword>
<dbReference type="PANTHER" id="PTHR39430">
    <property type="entry name" value="MEMBRANE-ASSOCIATED PROTEASE-RELATED"/>
    <property type="match status" value="1"/>
</dbReference>
<comment type="caution">
    <text evidence="4">The sequence shown here is derived from an EMBL/GenBank/DDBJ whole genome shotgun (WGS) entry which is preliminary data.</text>
</comment>
<organism evidence="4 5">
    <name type="scientific">Cyclotella cryptica</name>
    <dbReference type="NCBI Taxonomy" id="29204"/>
    <lineage>
        <taxon>Eukaryota</taxon>
        <taxon>Sar</taxon>
        <taxon>Stramenopiles</taxon>
        <taxon>Ochrophyta</taxon>
        <taxon>Bacillariophyta</taxon>
        <taxon>Coscinodiscophyceae</taxon>
        <taxon>Thalassiosirophycidae</taxon>
        <taxon>Stephanodiscales</taxon>
        <taxon>Stephanodiscaceae</taxon>
        <taxon>Cyclotella</taxon>
    </lineage>
</organism>
<keyword evidence="5" id="KW-1185">Reference proteome</keyword>
<feature type="region of interest" description="Disordered" evidence="1">
    <location>
        <begin position="138"/>
        <end position="171"/>
    </location>
</feature>
<keyword evidence="2" id="KW-0812">Transmembrane</keyword>
<evidence type="ECO:0000313" key="4">
    <source>
        <dbReference type="EMBL" id="KAL3777676.1"/>
    </source>
</evidence>
<proteinExistence type="predicted"/>
<dbReference type="Pfam" id="PF02517">
    <property type="entry name" value="Rce1-like"/>
    <property type="match status" value="1"/>
</dbReference>
<feature type="transmembrane region" description="Helical" evidence="2">
    <location>
        <begin position="200"/>
        <end position="223"/>
    </location>
</feature>
<gene>
    <name evidence="4" type="ORF">HJC23_007652</name>
</gene>
<evidence type="ECO:0000256" key="2">
    <source>
        <dbReference type="SAM" id="Phobius"/>
    </source>
</evidence>
<evidence type="ECO:0000259" key="3">
    <source>
        <dbReference type="Pfam" id="PF02517"/>
    </source>
</evidence>
<keyword evidence="2" id="KW-1133">Transmembrane helix</keyword>
<reference evidence="4 5" key="1">
    <citation type="journal article" date="2020" name="G3 (Bethesda)">
        <title>Improved Reference Genome for Cyclotella cryptica CCMP332, a Model for Cell Wall Morphogenesis, Salinity Adaptation, and Lipid Production in Diatoms (Bacillariophyta).</title>
        <authorList>
            <person name="Roberts W.R."/>
            <person name="Downey K.M."/>
            <person name="Ruck E.C."/>
            <person name="Traller J.C."/>
            <person name="Alverson A.J."/>
        </authorList>
    </citation>
    <scope>NUCLEOTIDE SEQUENCE [LARGE SCALE GENOMIC DNA]</scope>
    <source>
        <strain evidence="4 5">CCMP332</strain>
    </source>
</reference>
<dbReference type="EMBL" id="JABMIG020000447">
    <property type="protein sequence ID" value="KAL3777676.1"/>
    <property type="molecule type" value="Genomic_DNA"/>
</dbReference>